<name>A0ABS1BW10_9NEIS</name>
<dbReference type="InterPro" id="IPR012263">
    <property type="entry name" value="M_m6A_EcoRV"/>
</dbReference>
<accession>A0ABS1BW10</accession>
<evidence type="ECO:0000256" key="4">
    <source>
        <dbReference type="ARBA" id="ARBA00022679"/>
    </source>
</evidence>
<dbReference type="PANTHER" id="PTHR30481">
    <property type="entry name" value="DNA ADENINE METHYLASE"/>
    <property type="match status" value="1"/>
</dbReference>
<dbReference type="PANTHER" id="PTHR30481:SF4">
    <property type="entry name" value="SITE-SPECIFIC DNA-METHYLTRANSFERASE (ADENINE-SPECIFIC)"/>
    <property type="match status" value="1"/>
</dbReference>
<dbReference type="GO" id="GO:0032259">
    <property type="term" value="P:methylation"/>
    <property type="evidence" value="ECO:0007669"/>
    <property type="project" value="UniProtKB-KW"/>
</dbReference>
<keyword evidence="5" id="KW-0949">S-adenosyl-L-methionine</keyword>
<dbReference type="PRINTS" id="PR00505">
    <property type="entry name" value="D12N6MTFRASE"/>
</dbReference>
<dbReference type="SUPFAM" id="SSF53335">
    <property type="entry name" value="S-adenosyl-L-methionine-dependent methyltransferases"/>
    <property type="match status" value="1"/>
</dbReference>
<keyword evidence="3 7" id="KW-0489">Methyltransferase</keyword>
<dbReference type="Gene3D" id="3.40.50.150">
    <property type="entry name" value="Vaccinia Virus protein VP39"/>
    <property type="match status" value="1"/>
</dbReference>
<dbReference type="PIRSF" id="PIRSF000398">
    <property type="entry name" value="M_m6A_EcoRV"/>
    <property type="match status" value="1"/>
</dbReference>
<evidence type="ECO:0000313" key="8">
    <source>
        <dbReference type="Proteomes" id="UP000614058"/>
    </source>
</evidence>
<dbReference type="Pfam" id="PF02086">
    <property type="entry name" value="MethyltransfD12"/>
    <property type="match status" value="1"/>
</dbReference>
<dbReference type="EC" id="2.1.1.72" evidence="2"/>
<comment type="catalytic activity">
    <reaction evidence="6">
        <text>a 2'-deoxyadenosine in DNA + S-adenosyl-L-methionine = an N(6)-methyl-2'-deoxyadenosine in DNA + S-adenosyl-L-homocysteine + H(+)</text>
        <dbReference type="Rhea" id="RHEA:15197"/>
        <dbReference type="Rhea" id="RHEA-COMP:12418"/>
        <dbReference type="Rhea" id="RHEA-COMP:12419"/>
        <dbReference type="ChEBI" id="CHEBI:15378"/>
        <dbReference type="ChEBI" id="CHEBI:57856"/>
        <dbReference type="ChEBI" id="CHEBI:59789"/>
        <dbReference type="ChEBI" id="CHEBI:90615"/>
        <dbReference type="ChEBI" id="CHEBI:90616"/>
        <dbReference type="EC" id="2.1.1.72"/>
    </reaction>
</comment>
<gene>
    <name evidence="7" type="ORF">JDW22_13140</name>
</gene>
<dbReference type="Proteomes" id="UP000614058">
    <property type="component" value="Unassembled WGS sequence"/>
</dbReference>
<organism evidence="7 8">
    <name type="scientific">Kingella bonacorsii</name>
    <dbReference type="NCBI Taxonomy" id="2796361"/>
    <lineage>
        <taxon>Bacteria</taxon>
        <taxon>Pseudomonadati</taxon>
        <taxon>Pseudomonadota</taxon>
        <taxon>Betaproteobacteria</taxon>
        <taxon>Neisseriales</taxon>
        <taxon>Neisseriaceae</taxon>
        <taxon>Kingella</taxon>
    </lineage>
</organism>
<keyword evidence="8" id="KW-1185">Reference proteome</keyword>
<evidence type="ECO:0000256" key="2">
    <source>
        <dbReference type="ARBA" id="ARBA00011900"/>
    </source>
</evidence>
<comment type="similarity">
    <text evidence="1">Belongs to the N(4)/N(6)-methyltransferase family.</text>
</comment>
<evidence type="ECO:0000256" key="3">
    <source>
        <dbReference type="ARBA" id="ARBA00022603"/>
    </source>
</evidence>
<proteinExistence type="inferred from homology"/>
<reference evidence="7 8" key="1">
    <citation type="journal article" date="2021" name="Pathogens">
        <title>Isolation and Characterization of Kingella bonacorsii sp. nov., A Novel Kingella Species Detected in a Stable Periodontitis Subject.</title>
        <authorList>
            <person name="Antezack A."/>
            <person name="Boxberger M."/>
            <person name="Rolland C."/>
            <person name="Monnet-Corti V."/>
            <person name="La Scola B."/>
        </authorList>
    </citation>
    <scope>NUCLEOTIDE SEQUENCE [LARGE SCALE GENOMIC DNA]</scope>
    <source>
        <strain evidence="7 8">Marseille-Q4569</strain>
    </source>
</reference>
<protein>
    <recommendedName>
        <fullName evidence="2">site-specific DNA-methyltransferase (adenine-specific)</fullName>
        <ecNumber evidence="2">2.1.1.72</ecNumber>
    </recommendedName>
</protein>
<dbReference type="EMBL" id="JAEHNZ010000006">
    <property type="protein sequence ID" value="MBK0397487.1"/>
    <property type="molecule type" value="Genomic_DNA"/>
</dbReference>
<sequence length="252" mass="29306">MPIIAWMGGKRRLAKHLLPLFPEHSCYVELFAGGAALFFLRDKPARCEVLNDINGDLVNLYRVVQHHFDEFVRQFEWQLSSRQIFVQLQATPPDTLTDIQRAARFFYLQYNTFGKKPFGRHYGTATTSKAWNAATVAQKLHTAQQRLGGVFVENETWQSCLKRYDRPHTFFYADPPYWQTADYGRGFDWSEYEQLAQAMRSMQGKMMLSINDHPDIRALFAEFKVVELELAYSVGRQAESRGKRGELVVMNY</sequence>
<dbReference type="InterPro" id="IPR012327">
    <property type="entry name" value="MeTrfase_D12"/>
</dbReference>
<dbReference type="InterPro" id="IPR029063">
    <property type="entry name" value="SAM-dependent_MTases_sf"/>
</dbReference>
<evidence type="ECO:0000256" key="5">
    <source>
        <dbReference type="ARBA" id="ARBA00022691"/>
    </source>
</evidence>
<dbReference type="GO" id="GO:0008168">
    <property type="term" value="F:methyltransferase activity"/>
    <property type="evidence" value="ECO:0007669"/>
    <property type="project" value="UniProtKB-KW"/>
</dbReference>
<comment type="caution">
    <text evidence="7">The sequence shown here is derived from an EMBL/GenBank/DDBJ whole genome shotgun (WGS) entry which is preliminary data.</text>
</comment>
<keyword evidence="4" id="KW-0808">Transferase</keyword>
<evidence type="ECO:0000313" key="7">
    <source>
        <dbReference type="EMBL" id="MBK0397487.1"/>
    </source>
</evidence>
<evidence type="ECO:0000256" key="1">
    <source>
        <dbReference type="ARBA" id="ARBA00006594"/>
    </source>
</evidence>
<dbReference type="RefSeq" id="WP_200523417.1">
    <property type="nucleotide sequence ID" value="NZ_JAEHNZ010000006.1"/>
</dbReference>
<dbReference type="NCBIfam" id="TIGR00571">
    <property type="entry name" value="dam"/>
    <property type="match status" value="1"/>
</dbReference>
<evidence type="ECO:0000256" key="6">
    <source>
        <dbReference type="ARBA" id="ARBA00047942"/>
    </source>
</evidence>
<dbReference type="InterPro" id="IPR023095">
    <property type="entry name" value="Ade_MeTrfase_dom_2"/>
</dbReference>
<dbReference type="Gene3D" id="1.10.1020.10">
    <property type="entry name" value="Adenine-specific Methyltransferase, Domain 2"/>
    <property type="match status" value="1"/>
</dbReference>